<dbReference type="PROSITE" id="PS00062">
    <property type="entry name" value="ALDOKETO_REDUCTASE_2"/>
    <property type="match status" value="1"/>
</dbReference>
<dbReference type="EMBL" id="WTYQ01000001">
    <property type="protein sequence ID" value="MXP24472.1"/>
    <property type="molecule type" value="Genomic_DNA"/>
</dbReference>
<evidence type="ECO:0000313" key="10">
    <source>
        <dbReference type="EMBL" id="MXP24472.1"/>
    </source>
</evidence>
<dbReference type="Pfam" id="PF00248">
    <property type="entry name" value="Aldo_ket_red"/>
    <property type="match status" value="1"/>
</dbReference>
<evidence type="ECO:0000256" key="1">
    <source>
        <dbReference type="ARBA" id="ARBA00007905"/>
    </source>
</evidence>
<feature type="binding site" evidence="6">
    <location>
        <position position="110"/>
    </location>
    <ligand>
        <name>substrate</name>
    </ligand>
</feature>
<sequence>MTDTDSPASPMLTLNDGRTMPQLGFGTYKLDNDKVGEPISIALDEGYQLVDTASFYDNEEGVGKALTDAPDIWLTTKLWNADQGAEKAHDAFKRSLDRLGRDAVDLFLIHWPCPDDDRYVETWQALIAMREAGLAKSIGVSNFLPEHLDRIIAETGVTPAVNQIELHPTFQQRELQDYHQEKGIVTQSWSPLGRGASFDDPIIAGIAKEVGREPSAVVLRWHIQHGLAPIPKATSRDHISGNFDATDFSLNDDQMNRIDTMDDPDGRTGPHPLEVNAGS</sequence>
<dbReference type="PIRSF" id="PIRSF000097">
    <property type="entry name" value="AKR"/>
    <property type="match status" value="1"/>
</dbReference>
<dbReference type="OrthoDB" id="9804790at2"/>
<evidence type="ECO:0000256" key="7">
    <source>
        <dbReference type="PIRSR" id="PIRSR000097-3"/>
    </source>
</evidence>
<comment type="similarity">
    <text evidence="1">Belongs to the aldo/keto reductase family.</text>
</comment>
<protein>
    <submittedName>
        <fullName evidence="10">Aldo/keto reductase</fullName>
    </submittedName>
</protein>
<dbReference type="GO" id="GO:0016616">
    <property type="term" value="F:oxidoreductase activity, acting on the CH-OH group of donors, NAD or NADP as acceptor"/>
    <property type="evidence" value="ECO:0007669"/>
    <property type="project" value="UniProtKB-ARBA"/>
</dbReference>
<dbReference type="AlphaFoldDB" id="A0A845A2P9"/>
<feature type="region of interest" description="Disordered" evidence="8">
    <location>
        <begin position="245"/>
        <end position="279"/>
    </location>
</feature>
<dbReference type="InterPro" id="IPR018170">
    <property type="entry name" value="Aldo/ket_reductase_CS"/>
</dbReference>
<dbReference type="Proteomes" id="UP000460561">
    <property type="component" value="Unassembled WGS sequence"/>
</dbReference>
<feature type="active site" description="Proton donor" evidence="5">
    <location>
        <position position="56"/>
    </location>
</feature>
<accession>A0A845A2P9</accession>
<dbReference type="InterPro" id="IPR023210">
    <property type="entry name" value="NADP_OxRdtase_dom"/>
</dbReference>
<evidence type="ECO:0000256" key="8">
    <source>
        <dbReference type="SAM" id="MobiDB-lite"/>
    </source>
</evidence>
<evidence type="ECO:0000256" key="3">
    <source>
        <dbReference type="ARBA" id="ARBA00023002"/>
    </source>
</evidence>
<dbReference type="PANTHER" id="PTHR43827:SF3">
    <property type="entry name" value="NADP-DEPENDENT OXIDOREDUCTASE DOMAIN-CONTAINING PROTEIN"/>
    <property type="match status" value="1"/>
</dbReference>
<gene>
    <name evidence="10" type="ORF">GRI39_00205</name>
</gene>
<dbReference type="FunFam" id="3.20.20.100:FF:000002">
    <property type="entry name" value="2,5-diketo-D-gluconic acid reductase A"/>
    <property type="match status" value="1"/>
</dbReference>
<evidence type="ECO:0000256" key="5">
    <source>
        <dbReference type="PIRSR" id="PIRSR000097-1"/>
    </source>
</evidence>
<comment type="caution">
    <text evidence="10">The sequence shown here is derived from an EMBL/GenBank/DDBJ whole genome shotgun (WGS) entry which is preliminary data.</text>
</comment>
<evidence type="ECO:0000256" key="2">
    <source>
        <dbReference type="ARBA" id="ARBA00022857"/>
    </source>
</evidence>
<name>A0A845A2P9_9SPHN</name>
<dbReference type="InterPro" id="IPR020471">
    <property type="entry name" value="AKR"/>
</dbReference>
<keyword evidence="3" id="KW-0560">Oxidoreductase</keyword>
<dbReference type="RefSeq" id="WP_160737709.1">
    <property type="nucleotide sequence ID" value="NZ_WTYQ01000001.1"/>
</dbReference>
<feature type="domain" description="NADP-dependent oxidoreductase" evidence="9">
    <location>
        <begin position="23"/>
        <end position="262"/>
    </location>
</feature>
<evidence type="ECO:0000256" key="4">
    <source>
        <dbReference type="ARBA" id="ARBA00049445"/>
    </source>
</evidence>
<dbReference type="Gene3D" id="3.20.20.100">
    <property type="entry name" value="NADP-dependent oxidoreductase domain"/>
    <property type="match status" value="1"/>
</dbReference>
<evidence type="ECO:0000259" key="9">
    <source>
        <dbReference type="Pfam" id="PF00248"/>
    </source>
</evidence>
<feature type="compositionally biased region" description="Basic and acidic residues" evidence="8">
    <location>
        <begin position="254"/>
        <end position="268"/>
    </location>
</feature>
<feature type="site" description="Lowers pKa of active site Tyr" evidence="7">
    <location>
        <position position="77"/>
    </location>
</feature>
<proteinExistence type="inferred from homology"/>
<dbReference type="InterPro" id="IPR036812">
    <property type="entry name" value="NAD(P)_OxRdtase_dom_sf"/>
</dbReference>
<dbReference type="PANTHER" id="PTHR43827">
    <property type="entry name" value="2,5-DIKETO-D-GLUCONIC ACID REDUCTASE"/>
    <property type="match status" value="1"/>
</dbReference>
<keyword evidence="11" id="KW-1185">Reference proteome</keyword>
<evidence type="ECO:0000313" key="11">
    <source>
        <dbReference type="Proteomes" id="UP000460561"/>
    </source>
</evidence>
<organism evidence="10 11">
    <name type="scientific">Altericroceibacterium indicum</name>
    <dbReference type="NCBI Taxonomy" id="374177"/>
    <lineage>
        <taxon>Bacteria</taxon>
        <taxon>Pseudomonadati</taxon>
        <taxon>Pseudomonadota</taxon>
        <taxon>Alphaproteobacteria</taxon>
        <taxon>Sphingomonadales</taxon>
        <taxon>Erythrobacteraceae</taxon>
        <taxon>Altericroceibacterium</taxon>
    </lineage>
</organism>
<keyword evidence="2" id="KW-0521">NADP</keyword>
<evidence type="ECO:0000256" key="6">
    <source>
        <dbReference type="PIRSR" id="PIRSR000097-2"/>
    </source>
</evidence>
<reference evidence="10 11" key="1">
    <citation type="submission" date="2019-12" db="EMBL/GenBank/DDBJ databases">
        <title>Genomic-based taxomic classification of the family Erythrobacteraceae.</title>
        <authorList>
            <person name="Xu L."/>
        </authorList>
    </citation>
    <scope>NUCLEOTIDE SEQUENCE [LARGE SCALE GENOMIC DNA]</scope>
    <source>
        <strain evidence="10 11">DSM 18604</strain>
    </source>
</reference>
<dbReference type="PRINTS" id="PR00069">
    <property type="entry name" value="ALDKETRDTASE"/>
</dbReference>
<comment type="catalytic activity">
    <reaction evidence="4">
        <text>hydroxyacetone + NADP(+) = methylglyoxal + NADPH + H(+)</text>
        <dbReference type="Rhea" id="RHEA:27986"/>
        <dbReference type="ChEBI" id="CHEBI:15378"/>
        <dbReference type="ChEBI" id="CHEBI:17158"/>
        <dbReference type="ChEBI" id="CHEBI:27957"/>
        <dbReference type="ChEBI" id="CHEBI:57783"/>
        <dbReference type="ChEBI" id="CHEBI:58349"/>
    </reaction>
</comment>
<dbReference type="SUPFAM" id="SSF51430">
    <property type="entry name" value="NAD(P)-linked oxidoreductase"/>
    <property type="match status" value="1"/>
</dbReference>